<dbReference type="Gene3D" id="3.10.260.10">
    <property type="entry name" value="Transcription regulator HTH, APSES-type DNA-binding domain"/>
    <property type="match status" value="1"/>
</dbReference>
<dbReference type="PANTHER" id="PTHR47792:SF1">
    <property type="entry name" value="PROTEIN SOK2-RELATED"/>
    <property type="match status" value="1"/>
</dbReference>
<keyword evidence="4" id="KW-0238">DNA-binding</keyword>
<name>A0A6A6WB20_9PEZI</name>
<protein>
    <submittedName>
        <fullName evidence="9">Apses-domain-containing protein</fullName>
    </submittedName>
</protein>
<feature type="compositionally biased region" description="Polar residues" evidence="7">
    <location>
        <begin position="224"/>
        <end position="241"/>
    </location>
</feature>
<dbReference type="GO" id="GO:0048315">
    <property type="term" value="P:conidium formation"/>
    <property type="evidence" value="ECO:0007669"/>
    <property type="project" value="UniProtKB-KW"/>
</dbReference>
<keyword evidence="10" id="KW-1185">Reference proteome</keyword>
<dbReference type="Pfam" id="PF04383">
    <property type="entry name" value="KilA-N"/>
    <property type="match status" value="1"/>
</dbReference>
<feature type="compositionally biased region" description="Polar residues" evidence="7">
    <location>
        <begin position="25"/>
        <end position="56"/>
    </location>
</feature>
<evidence type="ECO:0000313" key="10">
    <source>
        <dbReference type="Proteomes" id="UP000799437"/>
    </source>
</evidence>
<feature type="region of interest" description="Disordered" evidence="7">
    <location>
        <begin position="224"/>
        <end position="306"/>
    </location>
</feature>
<evidence type="ECO:0000256" key="7">
    <source>
        <dbReference type="SAM" id="MobiDB-lite"/>
    </source>
</evidence>
<feature type="compositionally biased region" description="Low complexity" evidence="7">
    <location>
        <begin position="495"/>
        <end position="507"/>
    </location>
</feature>
<keyword evidence="6" id="KW-0183">Conidiation</keyword>
<evidence type="ECO:0000256" key="6">
    <source>
        <dbReference type="ARBA" id="ARBA00023321"/>
    </source>
</evidence>
<keyword evidence="5" id="KW-0804">Transcription</keyword>
<dbReference type="PANTHER" id="PTHR47792">
    <property type="entry name" value="PROTEIN SOK2-RELATED"/>
    <property type="match status" value="1"/>
</dbReference>
<gene>
    <name evidence="9" type="ORF">EJ05DRAFT_484915</name>
</gene>
<feature type="compositionally biased region" description="Polar residues" evidence="7">
    <location>
        <begin position="552"/>
        <end position="563"/>
    </location>
</feature>
<evidence type="ECO:0000256" key="5">
    <source>
        <dbReference type="ARBA" id="ARBA00023163"/>
    </source>
</evidence>
<keyword evidence="3" id="KW-0805">Transcription regulation</keyword>
<comment type="similarity">
    <text evidence="1">Belongs to the EFG1/PHD1/stuA family.</text>
</comment>
<dbReference type="GO" id="GO:0003700">
    <property type="term" value="F:DNA-binding transcription factor activity"/>
    <property type="evidence" value="ECO:0007669"/>
    <property type="project" value="TreeGrafter"/>
</dbReference>
<dbReference type="SUPFAM" id="SSF54616">
    <property type="entry name" value="DNA-binding domain of Mlu1-box binding protein MBP1"/>
    <property type="match status" value="1"/>
</dbReference>
<evidence type="ECO:0000256" key="3">
    <source>
        <dbReference type="ARBA" id="ARBA00023015"/>
    </source>
</evidence>
<feature type="region of interest" description="Disordered" evidence="7">
    <location>
        <begin position="321"/>
        <end position="512"/>
    </location>
</feature>
<dbReference type="InterPro" id="IPR029790">
    <property type="entry name" value="EFG1/Phd1/StuA"/>
</dbReference>
<dbReference type="InterPro" id="IPR018004">
    <property type="entry name" value="KilA/APSES_HTH"/>
</dbReference>
<evidence type="ECO:0000256" key="1">
    <source>
        <dbReference type="ARBA" id="ARBA00007247"/>
    </source>
</evidence>
<dbReference type="PROSITE" id="PS51299">
    <property type="entry name" value="HTH_APSES"/>
    <property type="match status" value="1"/>
</dbReference>
<dbReference type="FunFam" id="3.10.260.10:FF:000003">
    <property type="entry name" value="Ascospore maturation 1 protein"/>
    <property type="match status" value="1"/>
</dbReference>
<feature type="compositionally biased region" description="Low complexity" evidence="7">
    <location>
        <begin position="269"/>
        <end position="280"/>
    </location>
</feature>
<feature type="compositionally biased region" description="Polar residues" evidence="7">
    <location>
        <begin position="454"/>
        <end position="470"/>
    </location>
</feature>
<feature type="region of interest" description="Disordered" evidence="7">
    <location>
        <begin position="1"/>
        <end position="91"/>
    </location>
</feature>
<dbReference type="GO" id="GO:0045944">
    <property type="term" value="P:positive regulation of transcription by RNA polymerase II"/>
    <property type="evidence" value="ECO:0007669"/>
    <property type="project" value="TreeGrafter"/>
</dbReference>
<dbReference type="EMBL" id="ML996569">
    <property type="protein sequence ID" value="KAF2760048.1"/>
    <property type="molecule type" value="Genomic_DNA"/>
</dbReference>
<dbReference type="GO" id="GO:0030435">
    <property type="term" value="P:sporulation resulting in formation of a cellular spore"/>
    <property type="evidence" value="ECO:0007669"/>
    <property type="project" value="UniProtKB-KW"/>
</dbReference>
<sequence>MTTMQQYGDVHQPHSSSLAHAPPNGAQSSMSHYPSQYQQPPILQHGQPSYGSQSQYGHAYSNGVPSGYQVQSHMNPSVAPLPAMSTSGPGSTLPASQYNGSHTFDQTGQVAPPGMKPRVTATLWEDEGTLCFQVEAKGICVARREDNHMINGTKLLNVAGMTRGRRDGILKSEKVRHVVKIGPMHLKGVWIPYERALEFANKEKITESLYPLFVHDIGSLLYHPSNQNGRTSVSATMTAVEQSRRRPDQRYIGAPQTSQSPSLHHHHSMSSSIPSHMPQPNSIAPHPNAARPGLDRAHTFPTPPASASSIMAMGSQGNSYEWNSPSVSNMQNGQPLSIDTGISNTRSVPTTPASTPPGAMQNMAAYSTTQGYDSSRQLYSAPPAQQGQYSAGPPPVDRYSQPMQGGVYPKTEMAPPSRTATEQDHHAETKPSEALLNQASSGHDDEAEHESEYTHTSAPYNSSRNYSYAATNGVHGETAHLSPDMTGSPHQNGSGRATPRTTTTGTAWNPAYTAQRAQPAATSLMNVMSNDSRHAPNGGSDGYTAPPIHSGYPSQYPSANTVPSAKRGRDDEDEQDYARHRDGGADDLDGLKRRKTMREDSVGGGAVGSPFSGNGSIQRSQQPTVQQRRR</sequence>
<evidence type="ECO:0000256" key="2">
    <source>
        <dbReference type="ARBA" id="ARBA00022969"/>
    </source>
</evidence>
<dbReference type="InterPro" id="IPR003163">
    <property type="entry name" value="Tscrpt_reg_HTH_APSES-type"/>
</dbReference>
<proteinExistence type="inferred from homology"/>
<dbReference type="InterPro" id="IPR036887">
    <property type="entry name" value="HTH_APSES_sf"/>
</dbReference>
<dbReference type="SMART" id="SM01252">
    <property type="entry name" value="KilA-N"/>
    <property type="match status" value="1"/>
</dbReference>
<feature type="region of interest" description="Disordered" evidence="7">
    <location>
        <begin position="529"/>
        <end position="630"/>
    </location>
</feature>
<evidence type="ECO:0000313" key="9">
    <source>
        <dbReference type="EMBL" id="KAF2760048.1"/>
    </source>
</evidence>
<feature type="compositionally biased region" description="Polar residues" evidence="7">
    <location>
        <begin position="364"/>
        <end position="389"/>
    </location>
</feature>
<dbReference type="Proteomes" id="UP000799437">
    <property type="component" value="Unassembled WGS sequence"/>
</dbReference>
<dbReference type="GeneID" id="54486452"/>
<accession>A0A6A6WB20</accession>
<organism evidence="9 10">
    <name type="scientific">Pseudovirgaria hyperparasitica</name>
    <dbReference type="NCBI Taxonomy" id="470096"/>
    <lineage>
        <taxon>Eukaryota</taxon>
        <taxon>Fungi</taxon>
        <taxon>Dikarya</taxon>
        <taxon>Ascomycota</taxon>
        <taxon>Pezizomycotina</taxon>
        <taxon>Dothideomycetes</taxon>
        <taxon>Dothideomycetes incertae sedis</taxon>
        <taxon>Acrospermales</taxon>
        <taxon>Acrospermaceae</taxon>
        <taxon>Pseudovirgaria</taxon>
    </lineage>
</organism>
<evidence type="ECO:0000259" key="8">
    <source>
        <dbReference type="PROSITE" id="PS51299"/>
    </source>
</evidence>
<feature type="compositionally biased region" description="Polar residues" evidence="7">
    <location>
        <begin position="321"/>
        <end position="353"/>
    </location>
</feature>
<dbReference type="RefSeq" id="XP_033602499.1">
    <property type="nucleotide sequence ID" value="XM_033745398.1"/>
</dbReference>
<feature type="compositionally biased region" description="Basic and acidic residues" evidence="7">
    <location>
        <begin position="442"/>
        <end position="453"/>
    </location>
</feature>
<feature type="domain" description="HTH APSES-type" evidence="8">
    <location>
        <begin position="118"/>
        <end position="224"/>
    </location>
</feature>
<dbReference type="OrthoDB" id="5407653at2759"/>
<dbReference type="GO" id="GO:0043565">
    <property type="term" value="F:sequence-specific DNA binding"/>
    <property type="evidence" value="ECO:0007669"/>
    <property type="project" value="TreeGrafter"/>
</dbReference>
<evidence type="ECO:0000256" key="4">
    <source>
        <dbReference type="ARBA" id="ARBA00023125"/>
    </source>
</evidence>
<dbReference type="AlphaFoldDB" id="A0A6A6WB20"/>
<feature type="compositionally biased region" description="Polar residues" evidence="7">
    <location>
        <begin position="611"/>
        <end position="630"/>
    </location>
</feature>
<keyword evidence="2" id="KW-0749">Sporulation</keyword>
<reference evidence="9" key="1">
    <citation type="journal article" date="2020" name="Stud. Mycol.">
        <title>101 Dothideomycetes genomes: a test case for predicting lifestyles and emergence of pathogens.</title>
        <authorList>
            <person name="Haridas S."/>
            <person name="Albert R."/>
            <person name="Binder M."/>
            <person name="Bloem J."/>
            <person name="Labutti K."/>
            <person name="Salamov A."/>
            <person name="Andreopoulos B."/>
            <person name="Baker S."/>
            <person name="Barry K."/>
            <person name="Bills G."/>
            <person name="Bluhm B."/>
            <person name="Cannon C."/>
            <person name="Castanera R."/>
            <person name="Culley D."/>
            <person name="Daum C."/>
            <person name="Ezra D."/>
            <person name="Gonzalez J."/>
            <person name="Henrissat B."/>
            <person name="Kuo A."/>
            <person name="Liang C."/>
            <person name="Lipzen A."/>
            <person name="Lutzoni F."/>
            <person name="Magnuson J."/>
            <person name="Mondo S."/>
            <person name="Nolan M."/>
            <person name="Ohm R."/>
            <person name="Pangilinan J."/>
            <person name="Park H.-J."/>
            <person name="Ramirez L."/>
            <person name="Alfaro M."/>
            <person name="Sun H."/>
            <person name="Tritt A."/>
            <person name="Yoshinaga Y."/>
            <person name="Zwiers L.-H."/>
            <person name="Turgeon B."/>
            <person name="Goodwin S."/>
            <person name="Spatafora J."/>
            <person name="Crous P."/>
            <person name="Grigoriev I."/>
        </authorList>
    </citation>
    <scope>NUCLEOTIDE SEQUENCE</scope>
    <source>
        <strain evidence="9">CBS 121739</strain>
    </source>
</reference>
<dbReference type="GO" id="GO:0005634">
    <property type="term" value="C:nucleus"/>
    <property type="evidence" value="ECO:0007669"/>
    <property type="project" value="TreeGrafter"/>
</dbReference>
<feature type="compositionally biased region" description="Basic and acidic residues" evidence="7">
    <location>
        <begin position="421"/>
        <end position="431"/>
    </location>
</feature>